<gene>
    <name evidence="1" type="ORF">O9H85_24530</name>
</gene>
<organism evidence="1 2">
    <name type="scientific">Paenibacillus gyeongsangnamensis</name>
    <dbReference type="NCBI Taxonomy" id="3388067"/>
    <lineage>
        <taxon>Bacteria</taxon>
        <taxon>Bacillati</taxon>
        <taxon>Bacillota</taxon>
        <taxon>Bacilli</taxon>
        <taxon>Bacillales</taxon>
        <taxon>Paenibacillaceae</taxon>
        <taxon>Paenibacillus</taxon>
    </lineage>
</organism>
<protein>
    <submittedName>
        <fullName evidence="1">Uncharacterized protein</fullName>
    </submittedName>
</protein>
<dbReference type="Proteomes" id="UP001527882">
    <property type="component" value="Unassembled WGS sequence"/>
</dbReference>
<comment type="caution">
    <text evidence="1">The sequence shown here is derived from an EMBL/GenBank/DDBJ whole genome shotgun (WGS) entry which is preliminary data.</text>
</comment>
<reference evidence="1 2" key="1">
    <citation type="submission" date="2022-12" db="EMBL/GenBank/DDBJ databases">
        <title>Draft genome sequence of Paenibacillus sp. dW9.</title>
        <authorList>
            <person name="Choi E.-W."/>
            <person name="Kim D.-U."/>
        </authorList>
    </citation>
    <scope>NUCLEOTIDE SEQUENCE [LARGE SCALE GENOMIC DNA]</scope>
    <source>
        <strain evidence="2">dW9</strain>
    </source>
</reference>
<accession>A0ABT4QF56</accession>
<name>A0ABT4QF56_9BACL</name>
<dbReference type="RefSeq" id="WP_269884046.1">
    <property type="nucleotide sequence ID" value="NZ_JAQAGZ010000018.1"/>
</dbReference>
<sequence>MMISKKADLTKTSPEDVKRLKVTNDLQRGGKNEKKTIFINTCSRCFDFVSVTVCTRWGSGASSNKFYPSSTSEWGFFLFQ</sequence>
<keyword evidence="2" id="KW-1185">Reference proteome</keyword>
<evidence type="ECO:0000313" key="1">
    <source>
        <dbReference type="EMBL" id="MCZ8515514.1"/>
    </source>
</evidence>
<evidence type="ECO:0000313" key="2">
    <source>
        <dbReference type="Proteomes" id="UP001527882"/>
    </source>
</evidence>
<dbReference type="EMBL" id="JAQAGZ010000018">
    <property type="protein sequence ID" value="MCZ8515514.1"/>
    <property type="molecule type" value="Genomic_DNA"/>
</dbReference>
<proteinExistence type="predicted"/>